<name>A0ABT6BY99_9ACTN</name>
<comment type="caution">
    <text evidence="9">The sequence shown here is derived from an EMBL/GenBank/DDBJ whole genome shotgun (WGS) entry which is preliminary data.</text>
</comment>
<keyword evidence="6 8" id="KW-1133">Transmembrane helix</keyword>
<keyword evidence="7 8" id="KW-0472">Membrane</keyword>
<gene>
    <name evidence="9" type="ORF">L2299_17295</name>
</gene>
<reference evidence="9" key="1">
    <citation type="journal article" date="2022" name="Data Brief">
        <title>Draft genome sequence data of Gordonia hongkongensis strain EUFUS-Z928 isolated from the octocoral Eunicea fusca.</title>
        <authorList>
            <person name="Sanchez-Suarez J."/>
            <person name="Diaz L."/>
            <person name="Melo-Bolivar J."/>
            <person name="Villamil L."/>
        </authorList>
    </citation>
    <scope>NUCLEOTIDE SEQUENCE</scope>
    <source>
        <strain evidence="9">EUFUS-Z928</strain>
    </source>
</reference>
<dbReference type="Proteomes" id="UP001152308">
    <property type="component" value="Unassembled WGS sequence"/>
</dbReference>
<evidence type="ECO:0000313" key="10">
    <source>
        <dbReference type="Proteomes" id="UP001152308"/>
    </source>
</evidence>
<feature type="transmembrane region" description="Helical" evidence="8">
    <location>
        <begin position="285"/>
        <end position="305"/>
    </location>
</feature>
<feature type="transmembrane region" description="Helical" evidence="8">
    <location>
        <begin position="37"/>
        <end position="55"/>
    </location>
</feature>
<feature type="transmembrane region" description="Helical" evidence="8">
    <location>
        <begin position="317"/>
        <end position="340"/>
    </location>
</feature>
<keyword evidence="10" id="KW-1185">Reference proteome</keyword>
<evidence type="ECO:0000256" key="4">
    <source>
        <dbReference type="ARBA" id="ARBA00022475"/>
    </source>
</evidence>
<evidence type="ECO:0000256" key="8">
    <source>
        <dbReference type="SAM" id="Phobius"/>
    </source>
</evidence>
<sequence>MDMTTTTGSAGLAAPDLGTATARAVGRRRASYVPPNWFAAVMGTGIIAIAAHSLPWQPTGLAEVATVFWLLACAVFGVVLVATVRHWVRDPEVARGHHAHRVVAHFYGAVPMAIMTVGTSTMVVGATVIGRDLALGIDLVCWVVGTIGGVVTTVVIPYRHLIVGRTSVGDAFGGWLMPVVPPMVSASAAAVLTAQLPAGWASHVVMGIGCAMFMLAALASLPIMRLLASRLRTGDVGAAHMVPTWWIVLGPLGQSVTAACLLAHVAPQVVAAPMAETLHSFAVGYGLAVWVAATLWIGVAARLTARTLRSGMPFAMTWWAFTFPLGTYVTGSSALALTVGGTVFEVVAVAGFAVLVVAWSVVAVRTVRGVVSGELRRVPGAPLRSVVPTRKPTPFP</sequence>
<feature type="transmembrane region" description="Helical" evidence="8">
    <location>
        <begin position="200"/>
        <end position="224"/>
    </location>
</feature>
<accession>A0ABT6BY99</accession>
<feature type="transmembrane region" description="Helical" evidence="8">
    <location>
        <begin position="109"/>
        <end position="129"/>
    </location>
</feature>
<organism evidence="9 10">
    <name type="scientific">Gordonia hongkongensis</name>
    <dbReference type="NCBI Taxonomy" id="1701090"/>
    <lineage>
        <taxon>Bacteria</taxon>
        <taxon>Bacillati</taxon>
        <taxon>Actinomycetota</taxon>
        <taxon>Actinomycetes</taxon>
        <taxon>Mycobacteriales</taxon>
        <taxon>Gordoniaceae</taxon>
        <taxon>Gordonia</taxon>
    </lineage>
</organism>
<dbReference type="InterPro" id="IPR051629">
    <property type="entry name" value="Sulfite_efflux_TDT"/>
</dbReference>
<dbReference type="InterPro" id="IPR004695">
    <property type="entry name" value="SLAC1/Mae1/Ssu1/TehA"/>
</dbReference>
<comment type="subcellular location">
    <subcellularLocation>
        <location evidence="1">Cell membrane</location>
        <topology evidence="1">Multi-pass membrane protein</topology>
    </subcellularLocation>
</comment>
<feature type="transmembrane region" description="Helical" evidence="8">
    <location>
        <begin position="135"/>
        <end position="159"/>
    </location>
</feature>
<dbReference type="PANTHER" id="PTHR31686">
    <property type="match status" value="1"/>
</dbReference>
<dbReference type="RefSeq" id="WP_277244211.1">
    <property type="nucleotide sequence ID" value="NZ_JAKJLQ010000014.1"/>
</dbReference>
<dbReference type="Pfam" id="PF03595">
    <property type="entry name" value="SLAC1"/>
    <property type="match status" value="1"/>
</dbReference>
<evidence type="ECO:0000256" key="6">
    <source>
        <dbReference type="ARBA" id="ARBA00022989"/>
    </source>
</evidence>
<evidence type="ECO:0000256" key="1">
    <source>
        <dbReference type="ARBA" id="ARBA00004651"/>
    </source>
</evidence>
<keyword evidence="5 8" id="KW-0812">Transmembrane</keyword>
<evidence type="ECO:0000256" key="3">
    <source>
        <dbReference type="ARBA" id="ARBA00022448"/>
    </source>
</evidence>
<dbReference type="EMBL" id="JAKJLQ010000014">
    <property type="protein sequence ID" value="MDF6102806.1"/>
    <property type="molecule type" value="Genomic_DNA"/>
</dbReference>
<dbReference type="CDD" id="cd09320">
    <property type="entry name" value="TDT_like_2"/>
    <property type="match status" value="1"/>
</dbReference>
<feature type="transmembrane region" description="Helical" evidence="8">
    <location>
        <begin position="346"/>
        <end position="367"/>
    </location>
</feature>
<comment type="similarity">
    <text evidence="2">Belongs to the tellurite-resistance/dicarboxylate transporter (TDT) family.</text>
</comment>
<feature type="transmembrane region" description="Helical" evidence="8">
    <location>
        <begin position="245"/>
        <end position="265"/>
    </location>
</feature>
<evidence type="ECO:0000256" key="5">
    <source>
        <dbReference type="ARBA" id="ARBA00022692"/>
    </source>
</evidence>
<keyword evidence="3" id="KW-0813">Transport</keyword>
<keyword evidence="4" id="KW-1003">Cell membrane</keyword>
<evidence type="ECO:0000313" key="9">
    <source>
        <dbReference type="EMBL" id="MDF6102806.1"/>
    </source>
</evidence>
<dbReference type="InterPro" id="IPR038665">
    <property type="entry name" value="Voltage-dep_anion_channel_sf"/>
</dbReference>
<proteinExistence type="inferred from homology"/>
<evidence type="ECO:0000256" key="2">
    <source>
        <dbReference type="ARBA" id="ARBA00008566"/>
    </source>
</evidence>
<reference evidence="9" key="2">
    <citation type="submission" date="2022-01" db="EMBL/GenBank/DDBJ databases">
        <authorList>
            <person name="Sanchez-Suarez J."/>
            <person name="Villamil L."/>
            <person name="Diaz L.E."/>
        </authorList>
    </citation>
    <scope>NUCLEOTIDE SEQUENCE</scope>
    <source>
        <strain evidence="9">EUFUS-Z928</strain>
    </source>
</reference>
<feature type="transmembrane region" description="Helical" evidence="8">
    <location>
        <begin position="67"/>
        <end position="88"/>
    </location>
</feature>
<dbReference type="Gene3D" id="1.50.10.150">
    <property type="entry name" value="Voltage-dependent anion channel"/>
    <property type="match status" value="1"/>
</dbReference>
<feature type="transmembrane region" description="Helical" evidence="8">
    <location>
        <begin position="171"/>
        <end position="194"/>
    </location>
</feature>
<dbReference type="PANTHER" id="PTHR31686:SF1">
    <property type="entry name" value="SULFITE EFFLUX PUMP SSU1"/>
    <property type="match status" value="1"/>
</dbReference>
<protein>
    <submittedName>
        <fullName evidence="9">TDT family transporter</fullName>
    </submittedName>
</protein>
<evidence type="ECO:0000256" key="7">
    <source>
        <dbReference type="ARBA" id="ARBA00023136"/>
    </source>
</evidence>